<name>A0A8S5MYC1_9CAUD</name>
<dbReference type="EMBL" id="BK015017">
    <property type="protein sequence ID" value="DAD87188.1"/>
    <property type="molecule type" value="Genomic_DNA"/>
</dbReference>
<accession>A0A8S5MYC1</accession>
<organism evidence="1">
    <name type="scientific">Siphoviridae sp. ctuUw41</name>
    <dbReference type="NCBI Taxonomy" id="2826503"/>
    <lineage>
        <taxon>Viruses</taxon>
        <taxon>Duplodnaviria</taxon>
        <taxon>Heunggongvirae</taxon>
        <taxon>Uroviricota</taxon>
        <taxon>Caudoviricetes</taxon>
    </lineage>
</organism>
<evidence type="ECO:0000313" key="1">
    <source>
        <dbReference type="EMBL" id="DAD87188.1"/>
    </source>
</evidence>
<protein>
    <submittedName>
        <fullName evidence="1">Terminase large subunit</fullName>
    </submittedName>
</protein>
<sequence>MESKWTGNADNAFFNGEIFDKYRILSKAETEASDTRAKNAYYVMGVDVGRKGCQSVAIILKVNPQSQNNSIKNIVNIYTYEDMHFED</sequence>
<proteinExistence type="predicted"/>
<reference evidence="1" key="1">
    <citation type="journal article" date="2021" name="Proc. Natl. Acad. Sci. U.S.A.">
        <title>A Catalog of Tens of Thousands of Viruses from Human Metagenomes Reveals Hidden Associations with Chronic Diseases.</title>
        <authorList>
            <person name="Tisza M.J."/>
            <person name="Buck C.B."/>
        </authorList>
    </citation>
    <scope>NUCLEOTIDE SEQUENCE</scope>
    <source>
        <strain evidence="1">CtuUw41</strain>
    </source>
</reference>